<evidence type="ECO:0008006" key="2">
    <source>
        <dbReference type="Google" id="ProtNLM"/>
    </source>
</evidence>
<dbReference type="PANTHER" id="PTHR37490:SF1">
    <property type="entry name" value="GLYCOSYLTRANSFERASE 2-LIKE DOMAIN-CONTAINING PROTEIN"/>
    <property type="match status" value="1"/>
</dbReference>
<name>A0A6C0BHL3_9ZZZZ</name>
<evidence type="ECO:0000313" key="1">
    <source>
        <dbReference type="EMBL" id="QHS91590.1"/>
    </source>
</evidence>
<dbReference type="InterPro" id="IPR021838">
    <property type="entry name" value="DUF3431"/>
</dbReference>
<protein>
    <recommendedName>
        <fullName evidence="2">Glycosyltransferase 2-like domain-containing protein</fullName>
    </recommendedName>
</protein>
<reference evidence="1" key="1">
    <citation type="journal article" date="2020" name="Nature">
        <title>Giant virus diversity and host interactions through global metagenomics.</title>
        <authorList>
            <person name="Schulz F."/>
            <person name="Roux S."/>
            <person name="Paez-Espino D."/>
            <person name="Jungbluth S."/>
            <person name="Walsh D.A."/>
            <person name="Denef V.J."/>
            <person name="McMahon K.D."/>
            <person name="Konstantinidis K.T."/>
            <person name="Eloe-Fadrosh E.A."/>
            <person name="Kyrpides N.C."/>
            <person name="Woyke T."/>
        </authorList>
    </citation>
    <scope>NUCLEOTIDE SEQUENCE</scope>
    <source>
        <strain evidence="1">GVMAG-M-3300013006-15</strain>
    </source>
</reference>
<dbReference type="PANTHER" id="PTHR37490">
    <property type="entry name" value="EXPRESSED PROTEIN"/>
    <property type="match status" value="1"/>
</dbReference>
<organism evidence="1">
    <name type="scientific">viral metagenome</name>
    <dbReference type="NCBI Taxonomy" id="1070528"/>
    <lineage>
        <taxon>unclassified sequences</taxon>
        <taxon>metagenomes</taxon>
        <taxon>organismal metagenomes</taxon>
    </lineage>
</organism>
<proteinExistence type="predicted"/>
<dbReference type="AlphaFoldDB" id="A0A6C0BHL3"/>
<dbReference type="Pfam" id="PF11913">
    <property type="entry name" value="DUF3431"/>
    <property type="match status" value="1"/>
</dbReference>
<sequence length="222" mass="26431">MLEIVVSYYNNKQFEKILDLFSDSKITIYDKSQPYKIPKWANIITQPYKNPKWANIIRLKNIGKEAETYLTHIILNYNNLSEYTLFMQDDTNNHIPSNSDFVENINKVMNEKQQFHLFKSTWREGGEVNIRTINDGYLDIKTSDADNIINTLPSPDAIIKVCETFNINLPKSYTTETCAFFILHREMILKRSKEFYSNLRIWSIKNDKNYWVLEYIWKIIFV</sequence>
<dbReference type="EMBL" id="MN739162">
    <property type="protein sequence ID" value="QHS91590.1"/>
    <property type="molecule type" value="Genomic_DNA"/>
</dbReference>
<accession>A0A6C0BHL3</accession>